<keyword evidence="6" id="KW-0456">Lyase</keyword>
<keyword evidence="6" id="KW-0934">Plastid</keyword>
<protein>
    <submittedName>
        <fullName evidence="6">Putative 3-octaprenyl-4-hydroxybenzoate carboxy-lyase</fullName>
    </submittedName>
</protein>
<dbReference type="NCBIfam" id="TIGR00421">
    <property type="entry name" value="ubiX_pad"/>
    <property type="match status" value="1"/>
</dbReference>
<evidence type="ECO:0000256" key="3">
    <source>
        <dbReference type="ARBA" id="ARBA00022643"/>
    </source>
</evidence>
<dbReference type="RefSeq" id="YP_009531064.1">
    <property type="nucleotide sequence ID" value="NC_039737.1"/>
</dbReference>
<dbReference type="HAMAP" id="MF_01984">
    <property type="entry name" value="ubiX_pad"/>
    <property type="match status" value="1"/>
</dbReference>
<keyword evidence="2" id="KW-0285">Flavoprotein</keyword>
<geneLocation type="plastid" evidence="6"/>
<dbReference type="GO" id="GO:0016829">
    <property type="term" value="F:lyase activity"/>
    <property type="evidence" value="ECO:0007669"/>
    <property type="project" value="UniProtKB-KW"/>
</dbReference>
<dbReference type="GO" id="GO:0004659">
    <property type="term" value="F:prenyltransferase activity"/>
    <property type="evidence" value="ECO:0007669"/>
    <property type="project" value="UniProtKB-KW"/>
</dbReference>
<dbReference type="SUPFAM" id="SSF52507">
    <property type="entry name" value="Homo-oligomeric flavin-containing Cys decarboxylases, HFCD"/>
    <property type="match status" value="1"/>
</dbReference>
<keyword evidence="1" id="KW-0637">Prenyltransferase</keyword>
<evidence type="ECO:0000256" key="1">
    <source>
        <dbReference type="ARBA" id="ARBA00022602"/>
    </source>
</evidence>
<gene>
    <name evidence="6" type="primary">ubiX</name>
    <name evidence="6" type="ORF">PMNZ_838</name>
</gene>
<evidence type="ECO:0000256" key="4">
    <source>
        <dbReference type="ARBA" id="ARBA00022679"/>
    </source>
</evidence>
<dbReference type="AlphaFoldDB" id="A0A385I1E9"/>
<dbReference type="GeneID" id="38331708"/>
<evidence type="ECO:0000256" key="2">
    <source>
        <dbReference type="ARBA" id="ARBA00022630"/>
    </source>
</evidence>
<evidence type="ECO:0000259" key="5">
    <source>
        <dbReference type="Pfam" id="PF02441"/>
    </source>
</evidence>
<evidence type="ECO:0000313" key="6">
    <source>
        <dbReference type="EMBL" id="AXY63753.1"/>
    </source>
</evidence>
<feature type="domain" description="Flavoprotein" evidence="5">
    <location>
        <begin position="3"/>
        <end position="186"/>
    </location>
</feature>
<keyword evidence="3" id="KW-0288">FMN</keyword>
<organism evidence="6">
    <name type="scientific">Paulinella micropora</name>
    <dbReference type="NCBI Taxonomy" id="1928728"/>
    <lineage>
        <taxon>Eukaryota</taxon>
        <taxon>Sar</taxon>
        <taxon>Rhizaria</taxon>
        <taxon>Cercozoa</taxon>
        <taxon>Imbricatea</taxon>
        <taxon>Silicofilosea</taxon>
        <taxon>Euglyphida</taxon>
        <taxon>Paulinellidae</taxon>
        <taxon>Paulinella</taxon>
    </lineage>
</organism>
<dbReference type="EMBL" id="MG976688">
    <property type="protein sequence ID" value="AXY63753.1"/>
    <property type="molecule type" value="Genomic_DNA"/>
</dbReference>
<dbReference type="InterPro" id="IPR036551">
    <property type="entry name" value="Flavin_trans-like"/>
</dbReference>
<dbReference type="InterPro" id="IPR003382">
    <property type="entry name" value="Flavoprotein"/>
</dbReference>
<sequence>MSSIVLAASGASGQPLAERALQLLLASGEEVDFVISRGGMAVWQAEQGVSIPGNPISQETFWRSRLDSTNGILRCHRWNDQAAAIASGSHKTRGMVILPCSMGTVGRISSGVALGLIERCADVHLKEGRPLIIAPREMPWNLIHLKNLTTLAEAGARITPPIPAWYQQPKTLDDMIDFIVIRILDVLGLELGNLNRWEGPRKHTKQ</sequence>
<dbReference type="InterPro" id="IPR004507">
    <property type="entry name" value="UbiX-like"/>
</dbReference>
<name>A0A385I1E9_9EUKA</name>
<keyword evidence="4" id="KW-0808">Transferase</keyword>
<reference evidence="6" key="1">
    <citation type="submission" date="2018-02" db="EMBL/GenBank/DDBJ databases">
        <title>Genome reduction pattern in chromatophore genome of Paulinella.</title>
        <authorList>
            <person name="Lhee D."/>
            <person name="Yoon H.S."/>
        </authorList>
    </citation>
    <scope>NUCLEOTIDE SEQUENCE</scope>
    <source>
        <strain evidence="6">NZ27</strain>
    </source>
</reference>
<proteinExistence type="inferred from homology"/>
<dbReference type="Pfam" id="PF02441">
    <property type="entry name" value="Flavoprotein"/>
    <property type="match status" value="1"/>
</dbReference>
<dbReference type="Gene3D" id="3.40.50.1950">
    <property type="entry name" value="Flavin prenyltransferase-like"/>
    <property type="match status" value="1"/>
</dbReference>
<accession>A0A385I1E9</accession>